<proteinExistence type="predicted"/>
<dbReference type="RefSeq" id="WP_148600654.1">
    <property type="nucleotide sequence ID" value="NZ_VSLD01000003.1"/>
</dbReference>
<keyword evidence="3" id="KW-1185">Reference proteome</keyword>
<accession>A0A5D0XRD6</accession>
<dbReference type="EMBL" id="VSLD01000003">
    <property type="protein sequence ID" value="TYC98870.1"/>
    <property type="molecule type" value="Genomic_DNA"/>
</dbReference>
<feature type="region of interest" description="Disordered" evidence="1">
    <location>
        <begin position="161"/>
        <end position="238"/>
    </location>
</feature>
<dbReference type="Proteomes" id="UP000323410">
    <property type="component" value="Unassembled WGS sequence"/>
</dbReference>
<comment type="caution">
    <text evidence="2">The sequence shown here is derived from an EMBL/GenBank/DDBJ whole genome shotgun (WGS) entry which is preliminary data.</text>
</comment>
<name>A0A5D0XRD6_9MICC</name>
<protein>
    <submittedName>
        <fullName evidence="2">Uncharacterized protein</fullName>
    </submittedName>
</protein>
<dbReference type="AlphaFoldDB" id="A0A5D0XRD6"/>
<evidence type="ECO:0000313" key="3">
    <source>
        <dbReference type="Proteomes" id="UP000323410"/>
    </source>
</evidence>
<evidence type="ECO:0000256" key="1">
    <source>
        <dbReference type="SAM" id="MobiDB-lite"/>
    </source>
</evidence>
<organism evidence="2 3">
    <name type="scientific">Arthrobacter echini</name>
    <dbReference type="NCBI Taxonomy" id="1529066"/>
    <lineage>
        <taxon>Bacteria</taxon>
        <taxon>Bacillati</taxon>
        <taxon>Actinomycetota</taxon>
        <taxon>Actinomycetes</taxon>
        <taxon>Micrococcales</taxon>
        <taxon>Micrococcaceae</taxon>
        <taxon>Arthrobacter</taxon>
    </lineage>
</organism>
<dbReference type="OrthoDB" id="3541690at2"/>
<gene>
    <name evidence="2" type="ORF">FQ377_07590</name>
</gene>
<sequence length="310" mass="32709">MDLTEYAAGLYVLPLDRFISARNTAAKDATQAGDRELAASLRALPKPSSAAWLVNVLVVYRSDQVEEVLELGASLRKAQADADSARLHALGQRRQHLIAAVAGRSLEAAADIGYEVGAAALPGVERTLRAALADPAAAAAVLTGRLIRPLESAGWDPVDLDGAVAGPFSTPPSDDDSADAQHSAEREPARAHASGTSTLTERRRAKAVADLARAQAELTTAEEGSAESRREARQPAQRRTRIMASIKDLEQQLGSLRAELTSIDAADCTHAAAEKRVVEAGHAVETAEAALRAMDAAEPPADVKDTTRRH</sequence>
<reference evidence="2 3" key="1">
    <citation type="submission" date="2019-08" db="EMBL/GenBank/DDBJ databases">
        <title>Genone of Arthrobacter echini P9.</title>
        <authorList>
            <person name="Bowman J.P."/>
        </authorList>
    </citation>
    <scope>NUCLEOTIDE SEQUENCE [LARGE SCALE GENOMIC DNA]</scope>
    <source>
        <strain evidence="2 3">P9</strain>
    </source>
</reference>
<evidence type="ECO:0000313" key="2">
    <source>
        <dbReference type="EMBL" id="TYC98870.1"/>
    </source>
</evidence>